<dbReference type="AlphaFoldDB" id="A0A3E0IBS8"/>
<keyword evidence="2" id="KW-1185">Reference proteome</keyword>
<sequence length="316" mass="36280">MKKLFLILFSCYSFSVVSQETKKDSIFTLGLINSPLDTSFASYVFNKRVFAEPLVKKNPPKKWTVTGKYTFLFNQSSFSNWAAGGNNTVAGNMTLGYDFNYKKKKWNWDNKIISAYGLSYVDGQGVRKTEDQFEYNSLLGLKTSKLWFFSFFSNFKTQYTKGYDYKQEPKVAVSDFFSPAYWSFGPGMLWKRNDDARINIAPATARYTFVSDQFSGKYGVDEGKNTNFSLGFNLSAYFKSEIMEDVTMESIVAIYSDYLNKPQNIDIDYQLNIIVKINKNLSTNLSLHTIIDDDASSRVQFKEVFGLGLNYIFHKT</sequence>
<reference evidence="1 2" key="1">
    <citation type="submission" date="2018-08" db="EMBL/GenBank/DDBJ databases">
        <title>Genomic Encyclopedia of Type Strains, Phase IV (KMG-IV): sequencing the most valuable type-strain genomes for metagenomic binning, comparative biology and taxonomic classification.</title>
        <authorList>
            <person name="Goeker M."/>
        </authorList>
    </citation>
    <scope>NUCLEOTIDE SEQUENCE [LARGE SCALE GENOMIC DNA]</scope>
    <source>
        <strain evidence="1 2">DSM 18841</strain>
    </source>
</reference>
<dbReference type="Pfam" id="PF11276">
    <property type="entry name" value="DUF3078"/>
    <property type="match status" value="1"/>
</dbReference>
<gene>
    <name evidence="1" type="ORF">C7448_10136</name>
</gene>
<name>A0A3E0IBS8_9FLAO</name>
<proteinExistence type="predicted"/>
<evidence type="ECO:0000313" key="1">
    <source>
        <dbReference type="EMBL" id="REH56008.1"/>
    </source>
</evidence>
<organism evidence="1 2">
    <name type="scientific">Tenacibaculum gallaicum</name>
    <dbReference type="NCBI Taxonomy" id="561505"/>
    <lineage>
        <taxon>Bacteria</taxon>
        <taxon>Pseudomonadati</taxon>
        <taxon>Bacteroidota</taxon>
        <taxon>Flavobacteriia</taxon>
        <taxon>Flavobacteriales</taxon>
        <taxon>Flavobacteriaceae</taxon>
        <taxon>Tenacibaculum</taxon>
    </lineage>
</organism>
<comment type="caution">
    <text evidence="1">The sequence shown here is derived from an EMBL/GenBank/DDBJ whole genome shotgun (WGS) entry which is preliminary data.</text>
</comment>
<dbReference type="Proteomes" id="UP000256884">
    <property type="component" value="Unassembled WGS sequence"/>
</dbReference>
<evidence type="ECO:0000313" key="2">
    <source>
        <dbReference type="Proteomes" id="UP000256884"/>
    </source>
</evidence>
<evidence type="ECO:0008006" key="3">
    <source>
        <dbReference type="Google" id="ProtNLM"/>
    </source>
</evidence>
<accession>A0A3E0IBS8</accession>
<protein>
    <recommendedName>
        <fullName evidence="3">DUF3078 family protein</fullName>
    </recommendedName>
</protein>
<dbReference type="EMBL" id="QUNS01000001">
    <property type="protein sequence ID" value="REH56008.1"/>
    <property type="molecule type" value="Genomic_DNA"/>
</dbReference>
<dbReference type="OrthoDB" id="1495718at2"/>
<dbReference type="InterPro" id="IPR021428">
    <property type="entry name" value="DUF3078"/>
</dbReference>